<evidence type="ECO:0000259" key="2">
    <source>
        <dbReference type="Pfam" id="PF07171"/>
    </source>
</evidence>
<dbReference type="Pfam" id="PF07364">
    <property type="entry name" value="DUF1485"/>
    <property type="match status" value="1"/>
</dbReference>
<comment type="cofactor">
    <cofactor evidence="1">
        <name>Zn(2+)</name>
        <dbReference type="ChEBI" id="CHEBI:29105"/>
    </cofactor>
    <text evidence="1">Binds 1 zinc ion per subunit.</text>
</comment>
<protein>
    <recommendedName>
        <fullName evidence="1">Microcystinase C</fullName>
        <shortName evidence="1">MlrC</shortName>
    </recommendedName>
</protein>
<dbReference type="EMBL" id="QEOB01000031">
    <property type="protein sequence ID" value="PVX71077.1"/>
    <property type="molecule type" value="Genomic_DNA"/>
</dbReference>
<keyword evidence="1" id="KW-0479">Metal-binding</keyword>
<accession>A0ABX5K908</accession>
<dbReference type="Pfam" id="PF07171">
    <property type="entry name" value="MlrC_C"/>
    <property type="match status" value="1"/>
</dbReference>
<comment type="similarity">
    <text evidence="1">Belongs to the peptidase M81 family.</text>
</comment>
<comment type="caution">
    <text evidence="4">The sequence shown here is derived from an EMBL/GenBank/DDBJ whole genome shotgun (WGS) entry which is preliminary data.</text>
</comment>
<evidence type="ECO:0000256" key="1">
    <source>
        <dbReference type="PIRNR" id="PIRNR012702"/>
    </source>
</evidence>
<dbReference type="InterPro" id="IPR009197">
    <property type="entry name" value="MlrC"/>
</dbReference>
<proteinExistence type="inferred from homology"/>
<keyword evidence="5" id="KW-1185">Reference proteome</keyword>
<dbReference type="InterPro" id="IPR010799">
    <property type="entry name" value="MlrC_C"/>
</dbReference>
<comment type="function">
    <text evidence="1">Involved in peptidolytic degradation of cyclic heptapeptide hepatotoxin microcystin (MC).</text>
</comment>
<feature type="domain" description="Microcystin LR degradation protein MlrC N-terminal" evidence="3">
    <location>
        <begin position="20"/>
        <end position="308"/>
    </location>
</feature>
<keyword evidence="1" id="KW-0645">Protease</keyword>
<evidence type="ECO:0000313" key="5">
    <source>
        <dbReference type="Proteomes" id="UP000245712"/>
    </source>
</evidence>
<keyword evidence="1" id="KW-0378">Hydrolase</keyword>
<evidence type="ECO:0000313" key="4">
    <source>
        <dbReference type="EMBL" id="PVX71077.1"/>
    </source>
</evidence>
<feature type="domain" description="Microcystin LR degradation protein MlrC C-terminal" evidence="2">
    <location>
        <begin position="322"/>
        <end position="499"/>
    </location>
</feature>
<keyword evidence="1" id="KW-0482">Metalloprotease</keyword>
<reference evidence="4 5" key="1">
    <citation type="submission" date="2018-05" db="EMBL/GenBank/DDBJ databases">
        <title>Genomic Encyclopedia of Type Strains, Phase IV (KMG-V): Genome sequencing to study the core and pangenomes of soil and plant-associated prokaryotes.</title>
        <authorList>
            <person name="Whitman W."/>
        </authorList>
    </citation>
    <scope>NUCLEOTIDE SEQUENCE [LARGE SCALE GENOMIC DNA]</scope>
    <source>
        <strain evidence="4 5">SCZa-39</strain>
    </source>
</reference>
<name>A0ABX5K908_9BURK</name>
<sequence length="516" mass="54392">MSASTATTPPTEATQAPRTVLIAGFQHETNTFAPSKATYANFERGEGHPALPRGDAVLELRDVNLPIGGFIRAAEAANWRLVPVVWAGASPSAHVSADAYERIAGEIVAAVQRGGFDAVYLDLHGAMVSEAFDDGEGELLARVRRAVGQTVPIVASLDLHANVTEQMLANADALVAYRTYPHVDMAATGERAATLLQALFARGKPLARAVRRLPFLIPINGMCTLLEPSRSMYALLGELERGAVRSLSFAPGFPAADFPECGPVIWGYGDEAGAVEAAVTQLYERMLQDEARWQVPFLAPGDAVAEALRLAADPQAQGPVVIADTQDNPGAGADSNTAGMLRALVEANAQDAALGLFFAPEAAARAHAAGVGATLDLTLGGASGTPGDEPFAGRFEVIALSEGSCRYDGPMMHGMQVELGPVACLQIGGVRVAVSSTKAQMLDRNLYRVAGIEPERMKILVNKSSVHFRADFEPIAHAVLVAKAPGPMIADPADLPWRRLKPGIRLRPHGPAFVAP</sequence>
<gene>
    <name evidence="4" type="ORF">C7402_13141</name>
</gene>
<dbReference type="Proteomes" id="UP000245712">
    <property type="component" value="Unassembled WGS sequence"/>
</dbReference>
<dbReference type="RefSeq" id="WP_244315046.1">
    <property type="nucleotide sequence ID" value="NZ_QEOB01000031.1"/>
</dbReference>
<evidence type="ECO:0000259" key="3">
    <source>
        <dbReference type="Pfam" id="PF07364"/>
    </source>
</evidence>
<dbReference type="InterPro" id="IPR015995">
    <property type="entry name" value="MlrC_N"/>
</dbReference>
<organism evidence="4 5">
    <name type="scientific">Paraburkholderia unamae</name>
    <dbReference type="NCBI Taxonomy" id="219649"/>
    <lineage>
        <taxon>Bacteria</taxon>
        <taxon>Pseudomonadati</taxon>
        <taxon>Pseudomonadota</taxon>
        <taxon>Betaproteobacteria</taxon>
        <taxon>Burkholderiales</taxon>
        <taxon>Burkholderiaceae</taxon>
        <taxon>Paraburkholderia</taxon>
    </lineage>
</organism>
<dbReference type="PIRSF" id="PIRSF012702">
    <property type="entry name" value="UCP012702"/>
    <property type="match status" value="1"/>
</dbReference>